<name>A0A3M7S831_BRAPC</name>
<gene>
    <name evidence="1" type="ORF">BpHYR1_051288</name>
</gene>
<sequence>MIYFSTSASKLSETKLREQSMVVSEYGQVAYVAHNAIEKKNGSKYPYLSSVCSRDNVPHGCQSHWLFQLYVLWRSTDSLPSRGRKRLSRTSRVQVRTSGYGIVLLKIFKIIKISIRALARYRYTNK</sequence>
<keyword evidence="2" id="KW-1185">Reference proteome</keyword>
<evidence type="ECO:0000313" key="1">
    <source>
        <dbReference type="EMBL" id="RNA31946.1"/>
    </source>
</evidence>
<organism evidence="1 2">
    <name type="scientific">Brachionus plicatilis</name>
    <name type="common">Marine rotifer</name>
    <name type="synonym">Brachionus muelleri</name>
    <dbReference type="NCBI Taxonomy" id="10195"/>
    <lineage>
        <taxon>Eukaryota</taxon>
        <taxon>Metazoa</taxon>
        <taxon>Spiralia</taxon>
        <taxon>Gnathifera</taxon>
        <taxon>Rotifera</taxon>
        <taxon>Eurotatoria</taxon>
        <taxon>Monogononta</taxon>
        <taxon>Pseudotrocha</taxon>
        <taxon>Ploima</taxon>
        <taxon>Brachionidae</taxon>
        <taxon>Brachionus</taxon>
    </lineage>
</organism>
<evidence type="ECO:0000313" key="2">
    <source>
        <dbReference type="Proteomes" id="UP000276133"/>
    </source>
</evidence>
<protein>
    <submittedName>
        <fullName evidence="1">Uncharacterized protein</fullName>
    </submittedName>
</protein>
<dbReference type="EMBL" id="REGN01001878">
    <property type="protein sequence ID" value="RNA31946.1"/>
    <property type="molecule type" value="Genomic_DNA"/>
</dbReference>
<comment type="caution">
    <text evidence="1">The sequence shown here is derived from an EMBL/GenBank/DDBJ whole genome shotgun (WGS) entry which is preliminary data.</text>
</comment>
<proteinExistence type="predicted"/>
<reference evidence="1 2" key="1">
    <citation type="journal article" date="2018" name="Sci. Rep.">
        <title>Genomic signatures of local adaptation to the degree of environmental predictability in rotifers.</title>
        <authorList>
            <person name="Franch-Gras L."/>
            <person name="Hahn C."/>
            <person name="Garcia-Roger E.M."/>
            <person name="Carmona M.J."/>
            <person name="Serra M."/>
            <person name="Gomez A."/>
        </authorList>
    </citation>
    <scope>NUCLEOTIDE SEQUENCE [LARGE SCALE GENOMIC DNA]</scope>
    <source>
        <strain evidence="1">HYR1</strain>
    </source>
</reference>
<accession>A0A3M7S831</accession>
<dbReference type="AlphaFoldDB" id="A0A3M7S831"/>
<dbReference type="Proteomes" id="UP000276133">
    <property type="component" value="Unassembled WGS sequence"/>
</dbReference>